<feature type="region of interest" description="Disordered" evidence="1">
    <location>
        <begin position="130"/>
        <end position="294"/>
    </location>
</feature>
<evidence type="ECO:0000313" key="3">
    <source>
        <dbReference type="Proteomes" id="UP000308652"/>
    </source>
</evidence>
<feature type="compositionally biased region" description="Polar residues" evidence="1">
    <location>
        <begin position="185"/>
        <end position="195"/>
    </location>
</feature>
<feature type="compositionally biased region" description="Low complexity" evidence="1">
    <location>
        <begin position="196"/>
        <end position="207"/>
    </location>
</feature>
<proteinExistence type="predicted"/>
<dbReference type="AlphaFoldDB" id="A0A5C3MQX1"/>
<gene>
    <name evidence="2" type="ORF">BDQ12DRAFT_675317</name>
</gene>
<evidence type="ECO:0000313" key="2">
    <source>
        <dbReference type="EMBL" id="TFK43641.1"/>
    </source>
</evidence>
<organism evidence="2 3">
    <name type="scientific">Crucibulum laeve</name>
    <dbReference type="NCBI Taxonomy" id="68775"/>
    <lineage>
        <taxon>Eukaryota</taxon>
        <taxon>Fungi</taxon>
        <taxon>Dikarya</taxon>
        <taxon>Basidiomycota</taxon>
        <taxon>Agaricomycotina</taxon>
        <taxon>Agaricomycetes</taxon>
        <taxon>Agaricomycetidae</taxon>
        <taxon>Agaricales</taxon>
        <taxon>Agaricineae</taxon>
        <taxon>Nidulariaceae</taxon>
        <taxon>Crucibulum</taxon>
    </lineage>
</organism>
<keyword evidence="3" id="KW-1185">Reference proteome</keyword>
<sequence>MCYAQGSIDQAVNPCPMCKVFPHTRCPHVRDVCRNRTLHPRFDVLYLKNAEVDSFNGCGYCKWARTNPPPKLAGYHNPGWPGCCRAPQPAEYRLIQAADWRSVSVVHHVPIPPDIKAALDSLSIRGSPIPALSTNAGRGSGSGKAPMPSFDRKNSGNSSPSSRTGSLSGKTANMAISGKGRSGGSPKQLNASLGASLTRTVTLSSSVPNSSAMEQHQSPRRQPIPEFSDKRAEGTNSLNSSPNRKHVDLETSTPKRVSSVRRTTASPSRIPSTLASPADRRSPDIQMTVPRRSSISSAAVQSVASSTVARVNMERPKSLMIPRVPKKDDDALSSASSGSGSSDGLGSQSDSTVTSDGGFTDYLSDESEAELQRQAEARAALVAQNQAEELEFKAARQQLAHIDLQPPKTWNPTNITNSTAARVAVTPAAKRRIV</sequence>
<name>A0A5C3MQX1_9AGAR</name>
<dbReference type="EMBL" id="ML213591">
    <property type="protein sequence ID" value="TFK43641.1"/>
    <property type="molecule type" value="Genomic_DNA"/>
</dbReference>
<evidence type="ECO:0000256" key="1">
    <source>
        <dbReference type="SAM" id="MobiDB-lite"/>
    </source>
</evidence>
<dbReference type="Proteomes" id="UP000308652">
    <property type="component" value="Unassembled WGS sequence"/>
</dbReference>
<reference evidence="2 3" key="1">
    <citation type="journal article" date="2019" name="Nat. Ecol. Evol.">
        <title>Megaphylogeny resolves global patterns of mushroom evolution.</title>
        <authorList>
            <person name="Varga T."/>
            <person name="Krizsan K."/>
            <person name="Foldi C."/>
            <person name="Dima B."/>
            <person name="Sanchez-Garcia M."/>
            <person name="Sanchez-Ramirez S."/>
            <person name="Szollosi G.J."/>
            <person name="Szarkandi J.G."/>
            <person name="Papp V."/>
            <person name="Albert L."/>
            <person name="Andreopoulos W."/>
            <person name="Angelini C."/>
            <person name="Antonin V."/>
            <person name="Barry K.W."/>
            <person name="Bougher N.L."/>
            <person name="Buchanan P."/>
            <person name="Buyck B."/>
            <person name="Bense V."/>
            <person name="Catcheside P."/>
            <person name="Chovatia M."/>
            <person name="Cooper J."/>
            <person name="Damon W."/>
            <person name="Desjardin D."/>
            <person name="Finy P."/>
            <person name="Geml J."/>
            <person name="Haridas S."/>
            <person name="Hughes K."/>
            <person name="Justo A."/>
            <person name="Karasinski D."/>
            <person name="Kautmanova I."/>
            <person name="Kiss B."/>
            <person name="Kocsube S."/>
            <person name="Kotiranta H."/>
            <person name="LaButti K.M."/>
            <person name="Lechner B.E."/>
            <person name="Liimatainen K."/>
            <person name="Lipzen A."/>
            <person name="Lukacs Z."/>
            <person name="Mihaltcheva S."/>
            <person name="Morgado L.N."/>
            <person name="Niskanen T."/>
            <person name="Noordeloos M.E."/>
            <person name="Ohm R.A."/>
            <person name="Ortiz-Santana B."/>
            <person name="Ovrebo C."/>
            <person name="Racz N."/>
            <person name="Riley R."/>
            <person name="Savchenko A."/>
            <person name="Shiryaev A."/>
            <person name="Soop K."/>
            <person name="Spirin V."/>
            <person name="Szebenyi C."/>
            <person name="Tomsovsky M."/>
            <person name="Tulloss R.E."/>
            <person name="Uehling J."/>
            <person name="Grigoriev I.V."/>
            <person name="Vagvolgyi C."/>
            <person name="Papp T."/>
            <person name="Martin F.M."/>
            <person name="Miettinen O."/>
            <person name="Hibbett D.S."/>
            <person name="Nagy L.G."/>
        </authorList>
    </citation>
    <scope>NUCLEOTIDE SEQUENCE [LARGE SCALE GENOMIC DNA]</scope>
    <source>
        <strain evidence="2 3">CBS 166.37</strain>
    </source>
</reference>
<protein>
    <submittedName>
        <fullName evidence="2">Uncharacterized protein</fullName>
    </submittedName>
</protein>
<feature type="compositionally biased region" description="Polar residues" evidence="1">
    <location>
        <begin position="250"/>
        <end position="275"/>
    </location>
</feature>
<accession>A0A5C3MQX1</accession>
<dbReference type="STRING" id="68775.A0A5C3MQX1"/>
<feature type="compositionally biased region" description="Low complexity" evidence="1">
    <location>
        <begin position="332"/>
        <end position="351"/>
    </location>
</feature>
<feature type="region of interest" description="Disordered" evidence="1">
    <location>
        <begin position="314"/>
        <end position="362"/>
    </location>
</feature>
<dbReference type="OrthoDB" id="3217643at2759"/>
<feature type="compositionally biased region" description="Low complexity" evidence="1">
    <location>
        <begin position="155"/>
        <end position="169"/>
    </location>
</feature>